<dbReference type="Proteomes" id="UP001501371">
    <property type="component" value="Unassembled WGS sequence"/>
</dbReference>
<accession>A0ABN1UZ09</accession>
<reference evidence="1 2" key="1">
    <citation type="journal article" date="2019" name="Int. J. Syst. Evol. Microbiol.">
        <title>The Global Catalogue of Microorganisms (GCM) 10K type strain sequencing project: providing services to taxonomists for standard genome sequencing and annotation.</title>
        <authorList>
            <consortium name="The Broad Institute Genomics Platform"/>
            <consortium name="The Broad Institute Genome Sequencing Center for Infectious Disease"/>
            <person name="Wu L."/>
            <person name="Ma J."/>
        </authorList>
    </citation>
    <scope>NUCLEOTIDE SEQUENCE [LARGE SCALE GENOMIC DNA]</scope>
    <source>
        <strain evidence="1 2">JCM 12696</strain>
    </source>
</reference>
<sequence length="112" mass="12073">MQRTGDRVEDALGRATELAALHTGVVLDAEAGEHRDFLSPQSFDAAVASDVGQPGLLGRDPRPAAHEETPDLLLKLHGLKARTPISVLGVPESAWQAFARRGKVRSNPRKFV</sequence>
<organism evidence="1 2">
    <name type="scientific">Streptomyces hebeiensis</name>
    <dbReference type="NCBI Taxonomy" id="229486"/>
    <lineage>
        <taxon>Bacteria</taxon>
        <taxon>Bacillati</taxon>
        <taxon>Actinomycetota</taxon>
        <taxon>Actinomycetes</taxon>
        <taxon>Kitasatosporales</taxon>
        <taxon>Streptomycetaceae</taxon>
        <taxon>Streptomyces</taxon>
    </lineage>
</organism>
<dbReference type="EMBL" id="BAAAKV010000043">
    <property type="protein sequence ID" value="GAA1183092.1"/>
    <property type="molecule type" value="Genomic_DNA"/>
</dbReference>
<comment type="caution">
    <text evidence="1">The sequence shown here is derived from an EMBL/GenBank/DDBJ whole genome shotgun (WGS) entry which is preliminary data.</text>
</comment>
<protein>
    <submittedName>
        <fullName evidence="1">Uncharacterized protein</fullName>
    </submittedName>
</protein>
<gene>
    <name evidence="1" type="ORF">GCM10009654_45600</name>
</gene>
<evidence type="ECO:0000313" key="2">
    <source>
        <dbReference type="Proteomes" id="UP001501371"/>
    </source>
</evidence>
<name>A0ABN1UZ09_9ACTN</name>
<evidence type="ECO:0000313" key="1">
    <source>
        <dbReference type="EMBL" id="GAA1183092.1"/>
    </source>
</evidence>
<proteinExistence type="predicted"/>
<keyword evidence="2" id="KW-1185">Reference proteome</keyword>